<dbReference type="InterPro" id="IPR033694">
    <property type="entry name" value="PGPEP1_Cys_AS"/>
</dbReference>
<feature type="active site" evidence="9 10">
    <location>
        <position position="142"/>
    </location>
</feature>
<comment type="catalytic activity">
    <reaction evidence="1 9 10">
        <text>Release of an N-terminal pyroglutamyl group from a polypeptide, the second amino acid generally not being Pro.</text>
        <dbReference type="EC" id="3.4.19.3"/>
    </reaction>
</comment>
<dbReference type="FunFam" id="3.40.630.20:FF:000001">
    <property type="entry name" value="Pyrrolidone-carboxylate peptidase"/>
    <property type="match status" value="1"/>
</dbReference>
<evidence type="ECO:0000256" key="7">
    <source>
        <dbReference type="ARBA" id="ARBA00022801"/>
    </source>
</evidence>
<dbReference type="Proteomes" id="UP000242084">
    <property type="component" value="Chromosome 1"/>
</dbReference>
<dbReference type="InterPro" id="IPR036440">
    <property type="entry name" value="Peptidase_C15-like_sf"/>
</dbReference>
<dbReference type="NCBIfam" id="NF009676">
    <property type="entry name" value="PRK13197.1"/>
    <property type="match status" value="1"/>
</dbReference>
<evidence type="ECO:0000256" key="3">
    <source>
        <dbReference type="ARBA" id="ARBA00004496"/>
    </source>
</evidence>
<dbReference type="PANTHER" id="PTHR23402">
    <property type="entry name" value="PROTEASE FAMILY C15 PYROGLUTAMYL-PEPTIDASE I-RELATED"/>
    <property type="match status" value="1"/>
</dbReference>
<gene>
    <name evidence="9 11" type="primary">pcp</name>
    <name evidence="11" type="ORF">SAMEA4384403_00076</name>
</gene>
<sequence length="214" mass="23501">MMRILITGFDPFGGEKVNPALQAVEGLPQNINGHQIDTLEIPTVFYKSMEVVKAQLELEKYDMVIAIGQAGGRYQMTPERVAINVDDARIKDNEGNQPIDIAIQEDGKPAYFSQLPVKRMVEYMRASGVPAGLSNSAGTFVCNHIMYQLAYLADKSYPGLKTGFIHVPFAPEQVIDKPDKPSMNVDLMTKGLIAAIKACLEHDTDVKSAFGSTH</sequence>
<evidence type="ECO:0000256" key="1">
    <source>
        <dbReference type="ARBA" id="ARBA00001770"/>
    </source>
</evidence>
<evidence type="ECO:0000256" key="9">
    <source>
        <dbReference type="HAMAP-Rule" id="MF_00417"/>
    </source>
</evidence>
<dbReference type="InterPro" id="IPR029762">
    <property type="entry name" value="PGP-I_bact-type"/>
</dbReference>
<dbReference type="CDD" id="cd00501">
    <property type="entry name" value="Peptidase_C15"/>
    <property type="match status" value="1"/>
</dbReference>
<comment type="function">
    <text evidence="2 9">Removes 5-oxoproline from various penultimate amino acid residues except L-proline.</text>
</comment>
<keyword evidence="8 9" id="KW-0788">Thiol protease</keyword>
<dbReference type="PIRSF" id="PIRSF015592">
    <property type="entry name" value="Prld-crbxl_pptds"/>
    <property type="match status" value="1"/>
</dbReference>
<comment type="subunit">
    <text evidence="9">Homotetramer.</text>
</comment>
<keyword evidence="6 9" id="KW-0645">Protease</keyword>
<accession>A0A239Y880</accession>
<protein>
    <recommendedName>
        <fullName evidence="9">Pyrrolidone-carboxylate peptidase</fullName>
        <ecNumber evidence="9">3.4.19.3</ecNumber>
    </recommendedName>
    <alternativeName>
        <fullName evidence="9">5-oxoprolyl-peptidase</fullName>
    </alternativeName>
    <alternativeName>
        <fullName evidence="9">Pyroglutamyl-peptidase I</fullName>
        <shortName evidence="9">PGP-I</shortName>
        <shortName evidence="9">Pyrase</shortName>
    </alternativeName>
</protein>
<dbReference type="PANTHER" id="PTHR23402:SF1">
    <property type="entry name" value="PYROGLUTAMYL-PEPTIDASE I"/>
    <property type="match status" value="1"/>
</dbReference>
<dbReference type="EMBL" id="LT906462">
    <property type="protein sequence ID" value="SNV54388.1"/>
    <property type="molecule type" value="Genomic_DNA"/>
</dbReference>
<dbReference type="AlphaFoldDB" id="A0A239Y880"/>
<name>A0A239Y880_9STAP</name>
<dbReference type="GO" id="GO:0016920">
    <property type="term" value="F:pyroglutamyl-peptidase activity"/>
    <property type="evidence" value="ECO:0007669"/>
    <property type="project" value="UniProtKB-UniRule"/>
</dbReference>
<dbReference type="KEGG" id="sste:SAMEA4384403_0076"/>
<keyword evidence="7 9" id="KW-0378">Hydrolase</keyword>
<evidence type="ECO:0000256" key="10">
    <source>
        <dbReference type="PROSITE-ProRule" id="PRU10077"/>
    </source>
</evidence>
<dbReference type="PROSITE" id="PS01334">
    <property type="entry name" value="PYRASE_CYS"/>
    <property type="match status" value="1"/>
</dbReference>
<evidence type="ECO:0000256" key="4">
    <source>
        <dbReference type="ARBA" id="ARBA00006641"/>
    </source>
</evidence>
<proteinExistence type="inferred from homology"/>
<keyword evidence="12" id="KW-1185">Reference proteome</keyword>
<dbReference type="PRINTS" id="PR00706">
    <property type="entry name" value="PYROGLUPTASE"/>
</dbReference>
<dbReference type="InterPro" id="IPR000816">
    <property type="entry name" value="Peptidase_C15"/>
</dbReference>
<feature type="active site" evidence="9">
    <location>
        <position position="166"/>
    </location>
</feature>
<comment type="similarity">
    <text evidence="4 9">Belongs to the peptidase C15 family.</text>
</comment>
<feature type="active site" evidence="9">
    <location>
        <position position="79"/>
    </location>
</feature>
<dbReference type="GO" id="GO:0006508">
    <property type="term" value="P:proteolysis"/>
    <property type="evidence" value="ECO:0007669"/>
    <property type="project" value="UniProtKB-KW"/>
</dbReference>
<reference evidence="11 12" key="1">
    <citation type="submission" date="2017-06" db="EMBL/GenBank/DDBJ databases">
        <authorList>
            <consortium name="Pathogen Informatics"/>
        </authorList>
    </citation>
    <scope>NUCLEOTIDE SEQUENCE [LARGE SCALE GENOMIC DNA]</scope>
    <source>
        <strain evidence="11 12">NCTC13839</strain>
    </source>
</reference>
<organism evidence="11 12">
    <name type="scientific">Mammaliicoccus stepanovicii</name>
    <dbReference type="NCBI Taxonomy" id="643214"/>
    <lineage>
        <taxon>Bacteria</taxon>
        <taxon>Bacillati</taxon>
        <taxon>Bacillota</taxon>
        <taxon>Bacilli</taxon>
        <taxon>Bacillales</taxon>
        <taxon>Staphylococcaceae</taxon>
        <taxon>Mammaliicoccus</taxon>
    </lineage>
</organism>
<evidence type="ECO:0000313" key="11">
    <source>
        <dbReference type="EMBL" id="SNV54388.1"/>
    </source>
</evidence>
<evidence type="ECO:0000313" key="12">
    <source>
        <dbReference type="Proteomes" id="UP000242084"/>
    </source>
</evidence>
<dbReference type="Pfam" id="PF01470">
    <property type="entry name" value="Peptidase_C15"/>
    <property type="match status" value="1"/>
</dbReference>
<dbReference type="InterPro" id="IPR016125">
    <property type="entry name" value="Peptidase_C15-like"/>
</dbReference>
<evidence type="ECO:0000256" key="6">
    <source>
        <dbReference type="ARBA" id="ARBA00022670"/>
    </source>
</evidence>
<keyword evidence="5 9" id="KW-0963">Cytoplasm</keyword>
<dbReference type="SUPFAM" id="SSF53182">
    <property type="entry name" value="Pyrrolidone carboxyl peptidase (pyroglutamate aminopeptidase)"/>
    <property type="match status" value="1"/>
</dbReference>
<dbReference type="GO" id="GO:0005829">
    <property type="term" value="C:cytosol"/>
    <property type="evidence" value="ECO:0007669"/>
    <property type="project" value="InterPro"/>
</dbReference>
<evidence type="ECO:0000256" key="5">
    <source>
        <dbReference type="ARBA" id="ARBA00022490"/>
    </source>
</evidence>
<dbReference type="NCBIfam" id="TIGR00504">
    <property type="entry name" value="pyro_pdase"/>
    <property type="match status" value="1"/>
</dbReference>
<dbReference type="HAMAP" id="MF_00417">
    <property type="entry name" value="Pyrrolid_peptidase"/>
    <property type="match status" value="1"/>
</dbReference>
<dbReference type="EC" id="3.4.19.3" evidence="9"/>
<evidence type="ECO:0000256" key="8">
    <source>
        <dbReference type="ARBA" id="ARBA00022807"/>
    </source>
</evidence>
<comment type="subcellular location">
    <subcellularLocation>
        <location evidence="3 9">Cytoplasm</location>
    </subcellularLocation>
</comment>
<dbReference type="Gene3D" id="3.40.630.20">
    <property type="entry name" value="Peptidase C15, pyroglutamyl peptidase I-like"/>
    <property type="match status" value="1"/>
</dbReference>
<evidence type="ECO:0000256" key="2">
    <source>
        <dbReference type="ARBA" id="ARBA00002280"/>
    </source>
</evidence>